<feature type="compositionally biased region" description="Basic and acidic residues" evidence="1">
    <location>
        <begin position="509"/>
        <end position="519"/>
    </location>
</feature>
<evidence type="ECO:0000313" key="4">
    <source>
        <dbReference type="Proteomes" id="UP001165090"/>
    </source>
</evidence>
<accession>A0ABQ5SPB2</accession>
<dbReference type="PANTHER" id="PTHR20961">
    <property type="entry name" value="GLYCOSYLTRANSFERASE"/>
    <property type="match status" value="1"/>
</dbReference>
<feature type="region of interest" description="Disordered" evidence="1">
    <location>
        <begin position="594"/>
        <end position="620"/>
    </location>
</feature>
<keyword evidence="2" id="KW-0732">Signal</keyword>
<reference evidence="3 4" key="1">
    <citation type="journal article" date="2023" name="IScience">
        <title>Expanded male sex-determining region conserved during the evolution of homothallism in the green alga Volvox.</title>
        <authorList>
            <person name="Yamamoto K."/>
            <person name="Matsuzaki R."/>
            <person name="Mahakham W."/>
            <person name="Heman W."/>
            <person name="Sekimoto H."/>
            <person name="Kawachi M."/>
            <person name="Minakuchi Y."/>
            <person name="Toyoda A."/>
            <person name="Nozaki H."/>
        </authorList>
    </citation>
    <scope>NUCLEOTIDE SEQUENCE [LARGE SCALE GENOMIC DNA]</scope>
    <source>
        <strain evidence="3 4">NIES-4468</strain>
    </source>
</reference>
<gene>
    <name evidence="3" type="ORF">VaNZ11_016360</name>
</gene>
<organism evidence="3 4">
    <name type="scientific">Volvox africanus</name>
    <dbReference type="NCBI Taxonomy" id="51714"/>
    <lineage>
        <taxon>Eukaryota</taxon>
        <taxon>Viridiplantae</taxon>
        <taxon>Chlorophyta</taxon>
        <taxon>core chlorophytes</taxon>
        <taxon>Chlorophyceae</taxon>
        <taxon>CS clade</taxon>
        <taxon>Chlamydomonadales</taxon>
        <taxon>Volvocaceae</taxon>
        <taxon>Volvox</taxon>
    </lineage>
</organism>
<feature type="compositionally biased region" description="Gly residues" evidence="1">
    <location>
        <begin position="596"/>
        <end position="611"/>
    </location>
</feature>
<protein>
    <submittedName>
        <fullName evidence="3">Uncharacterized protein</fullName>
    </submittedName>
</protein>
<keyword evidence="4" id="KW-1185">Reference proteome</keyword>
<feature type="chain" id="PRO_5045984524" evidence="2">
    <location>
        <begin position="20"/>
        <end position="797"/>
    </location>
</feature>
<proteinExistence type="predicted"/>
<sequence>MMQRHLLFLLAIGLLPTQSQRIHSFKNWATLRDANWSGLLHEPSAFVVKSHVRLRNRPEGYQPGASCLKFVGMGYLDHIRDSRQVLCGIGRTVTSKDIYGAGDSRSHVEPTLSPSQSSVECYTAPYVQVGSSNKATVSLCRSRNLVMNTCAFLAGRRKGTLNKKFPLPAQGAVQLGCQVIDYVKRAESSSDLQWLKSIHNEVWWANATRNESGVAKACASGSKTLVTTPTMFVMRDRHANYAHEMEVVSMAFSFLAAVEPADVAAQGVQVVIVDQAPPTGFLETWARISRPHRLRILAHDPFPPNTCFRSAYHVYTFAAGIGYNTNGETATCESPVTMGMSHWLRQLYEERDPAVPVDLQGAAPMMAAATAGPVAAAAGVRGMRAPTSGIVMKNVVWLSRRNLEMVRLLLNASVGWKSMRMVRNEDEVVAGMLAAVQEWNSESCLIRRFDQNVKKAYEESLHTVNPVHIGPGADSVNVANAGAARRRTSAESPRIRKARQQRKLLGLAENDKNDERTDTNIDPDPDILGWDLLEYDSEGLDLDLGHTSSIDGDADINRVGRAMLAVKAVGGSDIDEHGNDGDDEAEEQDRAFIRGAGDGDQGGDSGWGDGGPKFKAGPKSVSSAKALPMESFWDDTTDLGDCRRTNVLFTFVDGDFNDMPYHQQLKIIFRTGVLVGVHGAGLTHGYFMPPGQSAVLQLLGDSFVKVAANNVFRNMAVGLGNFYEDVLYEGVDVEVNVLKQAVKRAMNFVADQVMDAQLKQNGGVLPPLVLDDQNHFSIVVPSPLQCPRNRSLTWKST</sequence>
<dbReference type="InterPro" id="IPR007657">
    <property type="entry name" value="Glycosyltransferase_61"/>
</dbReference>
<feature type="region of interest" description="Disordered" evidence="1">
    <location>
        <begin position="481"/>
        <end position="522"/>
    </location>
</feature>
<dbReference type="Proteomes" id="UP001165090">
    <property type="component" value="Unassembled WGS sequence"/>
</dbReference>
<comment type="caution">
    <text evidence="3">The sequence shown here is derived from an EMBL/GenBank/DDBJ whole genome shotgun (WGS) entry which is preliminary data.</text>
</comment>
<evidence type="ECO:0000313" key="3">
    <source>
        <dbReference type="EMBL" id="GLI71239.1"/>
    </source>
</evidence>
<dbReference type="EMBL" id="BSDZ01000103">
    <property type="protein sequence ID" value="GLI71239.1"/>
    <property type="molecule type" value="Genomic_DNA"/>
</dbReference>
<name>A0ABQ5SPB2_9CHLO</name>
<evidence type="ECO:0000256" key="1">
    <source>
        <dbReference type="SAM" id="MobiDB-lite"/>
    </source>
</evidence>
<dbReference type="PANTHER" id="PTHR20961:SF38">
    <property type="entry name" value="PROTEIN O-LINKED-MANNOSE BETA-1,4-N-ACETYLGLUCOSAMINYLTRANSFERASE 2"/>
    <property type="match status" value="1"/>
</dbReference>
<feature type="signal peptide" evidence="2">
    <location>
        <begin position="1"/>
        <end position="19"/>
    </location>
</feature>
<evidence type="ECO:0000256" key="2">
    <source>
        <dbReference type="SAM" id="SignalP"/>
    </source>
</evidence>